<dbReference type="AlphaFoldDB" id="S8DJC7"/>
<accession>S8DJC7</accession>
<keyword evidence="4" id="KW-1185">Reference proteome</keyword>
<keyword evidence="2" id="KW-1133">Transmembrane helix</keyword>
<dbReference type="PANTHER" id="PTHR34774:SF1">
    <property type="entry name" value="EPHRIN-A3 PROTEIN"/>
    <property type="match status" value="1"/>
</dbReference>
<dbReference type="EMBL" id="AUSU01008236">
    <property type="protein sequence ID" value="EPS59597.1"/>
    <property type="molecule type" value="Genomic_DNA"/>
</dbReference>
<evidence type="ECO:0000313" key="3">
    <source>
        <dbReference type="EMBL" id="EPS59597.1"/>
    </source>
</evidence>
<gene>
    <name evidence="3" type="ORF">M569_15208</name>
</gene>
<organism evidence="3 4">
    <name type="scientific">Genlisea aurea</name>
    <dbReference type="NCBI Taxonomy" id="192259"/>
    <lineage>
        <taxon>Eukaryota</taxon>
        <taxon>Viridiplantae</taxon>
        <taxon>Streptophyta</taxon>
        <taxon>Embryophyta</taxon>
        <taxon>Tracheophyta</taxon>
        <taxon>Spermatophyta</taxon>
        <taxon>Magnoliopsida</taxon>
        <taxon>eudicotyledons</taxon>
        <taxon>Gunneridae</taxon>
        <taxon>Pentapetalae</taxon>
        <taxon>asterids</taxon>
        <taxon>lamiids</taxon>
        <taxon>Lamiales</taxon>
        <taxon>Lentibulariaceae</taxon>
        <taxon>Genlisea</taxon>
    </lineage>
</organism>
<name>S8DJC7_9LAMI</name>
<keyword evidence="2" id="KW-0472">Membrane</keyword>
<evidence type="ECO:0000256" key="2">
    <source>
        <dbReference type="SAM" id="Phobius"/>
    </source>
</evidence>
<comment type="caution">
    <text evidence="3">The sequence shown here is derived from an EMBL/GenBank/DDBJ whole genome shotgun (WGS) entry which is preliminary data.</text>
</comment>
<feature type="transmembrane region" description="Helical" evidence="2">
    <location>
        <begin position="50"/>
        <end position="70"/>
    </location>
</feature>
<feature type="non-terminal residue" evidence="3">
    <location>
        <position position="1"/>
    </location>
</feature>
<protein>
    <submittedName>
        <fullName evidence="3">Uncharacterized protein</fullName>
    </submittedName>
</protein>
<dbReference type="Proteomes" id="UP000015453">
    <property type="component" value="Unassembled WGS sequence"/>
</dbReference>
<dbReference type="PANTHER" id="PTHR34774">
    <property type="entry name" value="EPHRIN-A3 PROTEIN"/>
    <property type="match status" value="1"/>
</dbReference>
<dbReference type="OrthoDB" id="2019292at2759"/>
<feature type="compositionally biased region" description="Polar residues" evidence="1">
    <location>
        <begin position="16"/>
        <end position="26"/>
    </location>
</feature>
<feature type="region of interest" description="Disordered" evidence="1">
    <location>
        <begin position="1"/>
        <end position="34"/>
    </location>
</feature>
<keyword evidence="2" id="KW-0812">Transmembrane</keyword>
<evidence type="ECO:0000256" key="1">
    <source>
        <dbReference type="SAM" id="MobiDB-lite"/>
    </source>
</evidence>
<reference evidence="3 4" key="1">
    <citation type="journal article" date="2013" name="BMC Genomics">
        <title>The miniature genome of a carnivorous plant Genlisea aurea contains a low number of genes and short non-coding sequences.</title>
        <authorList>
            <person name="Leushkin E.V."/>
            <person name="Sutormin R.A."/>
            <person name="Nabieva E.R."/>
            <person name="Penin A.A."/>
            <person name="Kondrashov A.S."/>
            <person name="Logacheva M.D."/>
        </authorList>
    </citation>
    <scope>NUCLEOTIDE SEQUENCE [LARGE SCALE GENOMIC DNA]</scope>
</reference>
<evidence type="ECO:0000313" key="4">
    <source>
        <dbReference type="Proteomes" id="UP000015453"/>
    </source>
</evidence>
<proteinExistence type="predicted"/>
<sequence>AMAPDNLIHSPHRRTQSQTAFSSVPSKKQFPRSDEVGNNNFSSLVKRHRFLLVALAVLTCLCTIYLYFAVTLGAGDSCSGLADAEKVTCRLQLSKAAMAKGKLKLF</sequence>